<dbReference type="Proteomes" id="UP000886998">
    <property type="component" value="Unassembled WGS sequence"/>
</dbReference>
<protein>
    <submittedName>
        <fullName evidence="1">Uncharacterized protein</fullName>
    </submittedName>
</protein>
<evidence type="ECO:0000313" key="1">
    <source>
        <dbReference type="EMBL" id="GFS36298.1"/>
    </source>
</evidence>
<comment type="caution">
    <text evidence="1">The sequence shown here is derived from an EMBL/GenBank/DDBJ whole genome shotgun (WGS) entry which is preliminary data.</text>
</comment>
<keyword evidence="2" id="KW-1185">Reference proteome</keyword>
<organism evidence="1 2">
    <name type="scientific">Trichonephila inaurata madagascariensis</name>
    <dbReference type="NCBI Taxonomy" id="2747483"/>
    <lineage>
        <taxon>Eukaryota</taxon>
        <taxon>Metazoa</taxon>
        <taxon>Ecdysozoa</taxon>
        <taxon>Arthropoda</taxon>
        <taxon>Chelicerata</taxon>
        <taxon>Arachnida</taxon>
        <taxon>Araneae</taxon>
        <taxon>Araneomorphae</taxon>
        <taxon>Entelegynae</taxon>
        <taxon>Araneoidea</taxon>
        <taxon>Nephilidae</taxon>
        <taxon>Trichonephila</taxon>
        <taxon>Trichonephila inaurata</taxon>
    </lineage>
</organism>
<dbReference type="OrthoDB" id="6430898at2759"/>
<dbReference type="EMBL" id="BMAV01024813">
    <property type="protein sequence ID" value="GFS36298.1"/>
    <property type="molecule type" value="Genomic_DNA"/>
</dbReference>
<evidence type="ECO:0000313" key="2">
    <source>
        <dbReference type="Proteomes" id="UP000886998"/>
    </source>
</evidence>
<accession>A0A8X6JJG0</accession>
<reference evidence="1" key="1">
    <citation type="submission" date="2020-08" db="EMBL/GenBank/DDBJ databases">
        <title>Multicomponent nature underlies the extraordinary mechanical properties of spider dragline silk.</title>
        <authorList>
            <person name="Kono N."/>
            <person name="Nakamura H."/>
            <person name="Mori M."/>
            <person name="Yoshida Y."/>
            <person name="Ohtoshi R."/>
            <person name="Malay A.D."/>
            <person name="Moran D.A.P."/>
            <person name="Tomita M."/>
            <person name="Numata K."/>
            <person name="Arakawa K."/>
        </authorList>
    </citation>
    <scope>NUCLEOTIDE SEQUENCE</scope>
</reference>
<proteinExistence type="predicted"/>
<dbReference type="AlphaFoldDB" id="A0A8X6JJG0"/>
<sequence>MCLALDLKLQLASVEARKAWPYQPKQKIVTSTSKTDLKRTKIIPAVRSYTVYKMCDALGIEVNYNPLIEQPFFVRKRRENIPVVKSEFIFKICQGLNIKAILASPPEVKY</sequence>
<name>A0A8X6JJG0_9ARAC</name>
<gene>
    <name evidence="1" type="ORF">TNIN_148741</name>
</gene>